<accession>A0A6L2NB91</accession>
<gene>
    <name evidence="2" type="ORF">Tci_054330</name>
</gene>
<sequence length="327" mass="36193">MSETMSPIPPPPVTNTGNTGSPNRVDTFLNDNTNNTGTNNVTPNSSTSKALISYSCIRDSDSDVKEDTRSISEFLVDLNVEFHDRALLANQKRFYKRGKCKSLKYELAVITKKIDAISKNKSEKGLVAESFDWDEKSLSSEDKGVTRVKAFMAITEDEPAIEKDDAKWEMKKEGNNFLKGSCVHQGSESPFKTIHKITSDSESKCENQEPLPLFPKLLRAEPIEDCYNKPMCSTCQSTNHLAKEHPEQVVLKKTLAKLKAQSSQAFSLRKALKIPKPFISSSTTGSMTTTLMSMSTTLDDICGSIAHKTAGRVKKTSSNNKKPRIAN</sequence>
<feature type="compositionally biased region" description="Low complexity" evidence="1">
    <location>
        <begin position="30"/>
        <end position="44"/>
    </location>
</feature>
<feature type="compositionally biased region" description="Low complexity" evidence="1">
    <location>
        <begin position="14"/>
        <end position="23"/>
    </location>
</feature>
<comment type="caution">
    <text evidence="2">The sequence shown here is derived from an EMBL/GenBank/DDBJ whole genome shotgun (WGS) entry which is preliminary data.</text>
</comment>
<reference evidence="2" key="1">
    <citation type="journal article" date="2019" name="Sci. Rep.">
        <title>Draft genome of Tanacetum cinerariifolium, the natural source of mosquito coil.</title>
        <authorList>
            <person name="Yamashiro T."/>
            <person name="Shiraishi A."/>
            <person name="Satake H."/>
            <person name="Nakayama K."/>
        </authorList>
    </citation>
    <scope>NUCLEOTIDE SEQUENCE</scope>
</reference>
<feature type="region of interest" description="Disordered" evidence="1">
    <location>
        <begin position="1"/>
        <end position="44"/>
    </location>
</feature>
<proteinExistence type="predicted"/>
<protein>
    <submittedName>
        <fullName evidence="2">Uncharacterized protein</fullName>
    </submittedName>
</protein>
<organism evidence="2">
    <name type="scientific">Tanacetum cinerariifolium</name>
    <name type="common">Dalmatian daisy</name>
    <name type="synonym">Chrysanthemum cinerariifolium</name>
    <dbReference type="NCBI Taxonomy" id="118510"/>
    <lineage>
        <taxon>Eukaryota</taxon>
        <taxon>Viridiplantae</taxon>
        <taxon>Streptophyta</taxon>
        <taxon>Embryophyta</taxon>
        <taxon>Tracheophyta</taxon>
        <taxon>Spermatophyta</taxon>
        <taxon>Magnoliopsida</taxon>
        <taxon>eudicotyledons</taxon>
        <taxon>Gunneridae</taxon>
        <taxon>Pentapetalae</taxon>
        <taxon>asterids</taxon>
        <taxon>campanulids</taxon>
        <taxon>Asterales</taxon>
        <taxon>Asteraceae</taxon>
        <taxon>Asteroideae</taxon>
        <taxon>Anthemideae</taxon>
        <taxon>Anthemidinae</taxon>
        <taxon>Tanacetum</taxon>
    </lineage>
</organism>
<dbReference type="EMBL" id="BKCJ010008462">
    <property type="protein sequence ID" value="GEU82352.1"/>
    <property type="molecule type" value="Genomic_DNA"/>
</dbReference>
<evidence type="ECO:0000256" key="1">
    <source>
        <dbReference type="SAM" id="MobiDB-lite"/>
    </source>
</evidence>
<dbReference type="AlphaFoldDB" id="A0A6L2NB91"/>
<evidence type="ECO:0000313" key="2">
    <source>
        <dbReference type="EMBL" id="GEU82352.1"/>
    </source>
</evidence>
<name>A0A6L2NB91_TANCI</name>